<comment type="caution">
    <text evidence="1">The sequence shown here is derived from an EMBL/GenBank/DDBJ whole genome shotgun (WGS) entry which is preliminary data.</text>
</comment>
<sequence>MPTAYAIPFTPDATPAVSPRALLSAWDTAREAAAAALHGPPRHFRFPGRFAGDPSLDLLLEDRDACCWAEALDRRFGLDHAEGMAVLLRLLALLEVMGRASWLRGLFDIGREGTLLHPDLLRAAATQPLDGAARFDEEGLRHRLARPRLTTPNSTTGATPA</sequence>
<organism evidence="1 2">
    <name type="scientific">Muricoccus pecuniae</name>
    <dbReference type="NCBI Taxonomy" id="693023"/>
    <lineage>
        <taxon>Bacteria</taxon>
        <taxon>Pseudomonadati</taxon>
        <taxon>Pseudomonadota</taxon>
        <taxon>Alphaproteobacteria</taxon>
        <taxon>Acetobacterales</taxon>
        <taxon>Roseomonadaceae</taxon>
        <taxon>Muricoccus</taxon>
    </lineage>
</organism>
<evidence type="ECO:0000313" key="1">
    <source>
        <dbReference type="EMBL" id="MBB5693554.1"/>
    </source>
</evidence>
<evidence type="ECO:0000313" key="2">
    <source>
        <dbReference type="Proteomes" id="UP000580654"/>
    </source>
</evidence>
<name>A0A840YI28_9PROT</name>
<dbReference type="RefSeq" id="WP_184515944.1">
    <property type="nucleotide sequence ID" value="NZ_JACIJD010000006.1"/>
</dbReference>
<dbReference type="Proteomes" id="UP000580654">
    <property type="component" value="Unassembled WGS sequence"/>
</dbReference>
<accession>A0A840YI28</accession>
<dbReference type="AlphaFoldDB" id="A0A840YI28"/>
<dbReference type="EMBL" id="JACIJD010000006">
    <property type="protein sequence ID" value="MBB5693554.1"/>
    <property type="molecule type" value="Genomic_DNA"/>
</dbReference>
<reference evidence="1 2" key="1">
    <citation type="submission" date="2020-08" db="EMBL/GenBank/DDBJ databases">
        <title>Genomic Encyclopedia of Type Strains, Phase IV (KMG-IV): sequencing the most valuable type-strain genomes for metagenomic binning, comparative biology and taxonomic classification.</title>
        <authorList>
            <person name="Goeker M."/>
        </authorList>
    </citation>
    <scope>NUCLEOTIDE SEQUENCE [LARGE SCALE GENOMIC DNA]</scope>
    <source>
        <strain evidence="1 2">DSM 25622</strain>
    </source>
</reference>
<keyword evidence="2" id="KW-1185">Reference proteome</keyword>
<proteinExistence type="predicted"/>
<protein>
    <submittedName>
        <fullName evidence="1">Uncharacterized protein</fullName>
    </submittedName>
</protein>
<gene>
    <name evidence="1" type="ORF">FHS87_001587</name>
</gene>